<name>A0A1G2EV21_9BACT</name>
<dbReference type="EMBL" id="MHMQ01000033">
    <property type="protein sequence ID" value="OGZ29659.1"/>
    <property type="molecule type" value="Genomic_DNA"/>
</dbReference>
<sequence length="133" mass="14489">MAEQNQIENEQAMSLAESRKNDGPSDAGPKAPVGPKVEMLDGGLMLAIAGFNDLTDYLVIGSIPIVGDIIDGIVWFSIYAWVMSKGLDRPQMLMWSGAVEMIPLGDLLPTYTAMVMTIILYNNSPQFRTFFGG</sequence>
<organism evidence="3 4">
    <name type="scientific">Candidatus Niyogibacteria bacterium RIFCSPLOWO2_01_FULL_45_48</name>
    <dbReference type="NCBI Taxonomy" id="1801724"/>
    <lineage>
        <taxon>Bacteria</taxon>
        <taxon>Candidatus Niyogiibacteriota</taxon>
    </lineage>
</organism>
<proteinExistence type="predicted"/>
<evidence type="ECO:0000313" key="4">
    <source>
        <dbReference type="Proteomes" id="UP000177486"/>
    </source>
</evidence>
<keyword evidence="2" id="KW-0812">Transmembrane</keyword>
<protein>
    <submittedName>
        <fullName evidence="3">Uncharacterized protein</fullName>
    </submittedName>
</protein>
<evidence type="ECO:0000256" key="2">
    <source>
        <dbReference type="SAM" id="Phobius"/>
    </source>
</evidence>
<gene>
    <name evidence="3" type="ORF">A2931_01145</name>
</gene>
<feature type="region of interest" description="Disordered" evidence="1">
    <location>
        <begin position="1"/>
        <end position="35"/>
    </location>
</feature>
<keyword evidence="2" id="KW-0472">Membrane</keyword>
<evidence type="ECO:0000313" key="3">
    <source>
        <dbReference type="EMBL" id="OGZ29659.1"/>
    </source>
</evidence>
<feature type="compositionally biased region" description="Polar residues" evidence="1">
    <location>
        <begin position="1"/>
        <end position="12"/>
    </location>
</feature>
<accession>A0A1G2EV21</accession>
<dbReference type="Proteomes" id="UP000177486">
    <property type="component" value="Unassembled WGS sequence"/>
</dbReference>
<feature type="transmembrane region" description="Helical" evidence="2">
    <location>
        <begin position="102"/>
        <end position="121"/>
    </location>
</feature>
<feature type="transmembrane region" description="Helical" evidence="2">
    <location>
        <begin position="57"/>
        <end position="82"/>
    </location>
</feature>
<dbReference type="AlphaFoldDB" id="A0A1G2EV21"/>
<keyword evidence="2" id="KW-1133">Transmembrane helix</keyword>
<evidence type="ECO:0000256" key="1">
    <source>
        <dbReference type="SAM" id="MobiDB-lite"/>
    </source>
</evidence>
<reference evidence="3 4" key="1">
    <citation type="journal article" date="2016" name="Nat. Commun.">
        <title>Thousands of microbial genomes shed light on interconnected biogeochemical processes in an aquifer system.</title>
        <authorList>
            <person name="Anantharaman K."/>
            <person name="Brown C.T."/>
            <person name="Hug L.A."/>
            <person name="Sharon I."/>
            <person name="Castelle C.J."/>
            <person name="Probst A.J."/>
            <person name="Thomas B.C."/>
            <person name="Singh A."/>
            <person name="Wilkins M.J."/>
            <person name="Karaoz U."/>
            <person name="Brodie E.L."/>
            <person name="Williams K.H."/>
            <person name="Hubbard S.S."/>
            <person name="Banfield J.F."/>
        </authorList>
    </citation>
    <scope>NUCLEOTIDE SEQUENCE [LARGE SCALE GENOMIC DNA]</scope>
</reference>
<comment type="caution">
    <text evidence="3">The sequence shown here is derived from an EMBL/GenBank/DDBJ whole genome shotgun (WGS) entry which is preliminary data.</text>
</comment>